<keyword evidence="1" id="KW-0808">Transferase</keyword>
<organism evidence="2 3">
    <name type="scientific">Bordetella bronchiseptica 00-P-2796</name>
    <dbReference type="NCBI Taxonomy" id="1331199"/>
    <lineage>
        <taxon>Bacteria</taxon>
        <taxon>Pseudomonadati</taxon>
        <taxon>Pseudomonadota</taxon>
        <taxon>Betaproteobacteria</taxon>
        <taxon>Burkholderiales</taxon>
        <taxon>Alcaligenaceae</taxon>
        <taxon>Bordetella</taxon>
    </lineage>
</organism>
<proteinExistence type="predicted"/>
<dbReference type="Gene3D" id="3.30.1540.10">
    <property type="entry name" value="formyl-coa transferase, domain 3"/>
    <property type="match status" value="1"/>
</dbReference>
<evidence type="ECO:0000313" key="3">
    <source>
        <dbReference type="Proteomes" id="UP000025756"/>
    </source>
</evidence>
<evidence type="ECO:0000313" key="2">
    <source>
        <dbReference type="EMBL" id="KCV35466.1"/>
    </source>
</evidence>
<dbReference type="Gene3D" id="3.40.50.10540">
    <property type="entry name" value="Crotonobetainyl-coa:carnitine coa-transferase, domain 1"/>
    <property type="match status" value="1"/>
</dbReference>
<dbReference type="Pfam" id="PF02515">
    <property type="entry name" value="CoA_transf_3"/>
    <property type="match status" value="1"/>
</dbReference>
<gene>
    <name evidence="2" type="ORF">L490_0799</name>
</gene>
<dbReference type="InterPro" id="IPR044855">
    <property type="entry name" value="CoA-Trfase_III_dom3_sf"/>
</dbReference>
<dbReference type="PANTHER" id="PTHR48207:SF3">
    <property type="entry name" value="SUCCINATE--HYDROXYMETHYLGLUTARATE COA-TRANSFERASE"/>
    <property type="match status" value="1"/>
</dbReference>
<sequence length="418" mass="44243">MSSPNDAAPGGALDGIVVLDLTRILAGPWCTQILADFGARVIKVERPGVGDDTRSWGPPWMPGADGEQARHSTYFAAANRNKQSVSVDIATAEGQEIVRALAMRADVLIENFKVGDLARHGLDYASLSAVNPRLVYCSITGYGQTGPYADRPGYDLIFQGEGGLMSVTGERDDRPGGGPQKVGVAIADIVTGMYASSAVLAALQRRAATGAGQYIDIALLDCMAAFGANLAFNHVATGAVPPRYGNAHPTLVPYEVLAASDGHVIVAAGNDAQWRRFCAALGRPDLAADARYATGSGRIVHRDALMPEIARTFATEPAAHWLARLTEHGIPNGRINDYKQVFEHPQLLHRGMRVEMPDGEGNPVAGVANPVKFSASAVAYRHAAPALGQHTREVLCGLLRMDEARVQALAARGVLGAR</sequence>
<dbReference type="InterPro" id="IPR023606">
    <property type="entry name" value="CoA-Trfase_III_dom_1_sf"/>
</dbReference>
<keyword evidence="3" id="KW-1185">Reference proteome</keyword>
<name>A0ABR4RGR0_BORBO</name>
<comment type="caution">
    <text evidence="2">The sequence shown here is derived from an EMBL/GenBank/DDBJ whole genome shotgun (WGS) entry which is preliminary data.</text>
</comment>
<dbReference type="InterPro" id="IPR050483">
    <property type="entry name" value="CoA-transferase_III_domain"/>
</dbReference>
<dbReference type="PANTHER" id="PTHR48207">
    <property type="entry name" value="SUCCINATE--HYDROXYMETHYLGLUTARATE COA-TRANSFERASE"/>
    <property type="match status" value="1"/>
</dbReference>
<accession>A0ABR4RGR0</accession>
<evidence type="ECO:0000256" key="1">
    <source>
        <dbReference type="ARBA" id="ARBA00022679"/>
    </source>
</evidence>
<protein>
    <submittedName>
        <fullName evidence="2">CoA-transferase family III protein</fullName>
    </submittedName>
</protein>
<dbReference type="InterPro" id="IPR003673">
    <property type="entry name" value="CoA-Trfase_fam_III"/>
</dbReference>
<dbReference type="Proteomes" id="UP000025756">
    <property type="component" value="Unassembled WGS sequence"/>
</dbReference>
<dbReference type="RefSeq" id="WP_033448488.1">
    <property type="nucleotide sequence ID" value="NZ_JGWH01000086.1"/>
</dbReference>
<dbReference type="EMBL" id="JGWH01000086">
    <property type="protein sequence ID" value="KCV35466.1"/>
    <property type="molecule type" value="Genomic_DNA"/>
</dbReference>
<reference evidence="2 3" key="1">
    <citation type="submission" date="2014-03" db="EMBL/GenBank/DDBJ databases">
        <title>Genome sequence of Bordetella bronchiseptica.</title>
        <authorList>
            <person name="Harvill E."/>
            <person name="Goodfield L.L."/>
            <person name="Ivanov Y.V."/>
            <person name="Meyer J.A."/>
            <person name="Muse S.J."/>
            <person name="Jacobs N."/>
            <person name="Bendor L."/>
            <person name="Smallridge W.E."/>
            <person name="Brinkac L.M."/>
            <person name="Sanka R."/>
            <person name="Kim M."/>
            <person name="Losada L."/>
        </authorList>
    </citation>
    <scope>NUCLEOTIDE SEQUENCE [LARGE SCALE GENOMIC DNA]</scope>
    <source>
        <strain evidence="2 3">00-P-2796</strain>
    </source>
</reference>
<dbReference type="SUPFAM" id="SSF89796">
    <property type="entry name" value="CoA-transferase family III (CaiB/BaiF)"/>
    <property type="match status" value="1"/>
</dbReference>